<reference evidence="3" key="1">
    <citation type="journal article" date="2020" name="Microorganisms">
        <title>Isolation, Genomic and Metabolomic Characterization of Streptomyces tendae VITAKN with Quorum Sensing Inhibitory Activity from Southern India.</title>
        <authorList>
            <person name="Ishaque N.M."/>
            <person name="Burgsdorf I."/>
            <person name="Limlingan Malit J.J."/>
            <person name="Saha S."/>
            <person name="Teta R."/>
            <person name="Ewe D."/>
            <person name="Kannabiran K."/>
            <person name="Hrouzek P."/>
            <person name="Steindler L."/>
            <person name="Costantino V."/>
            <person name="Saurav K."/>
        </authorList>
    </citation>
    <scope>NUCLEOTIDE SEQUENCE</scope>
    <source>
        <strain evidence="3">VITAKN</strain>
    </source>
</reference>
<proteinExistence type="predicted"/>
<evidence type="ECO:0000313" key="2">
    <source>
        <dbReference type="EMBL" id="MFI0572182.1"/>
    </source>
</evidence>
<organism evidence="3">
    <name type="scientific">Streptomyces tendae</name>
    <dbReference type="NCBI Taxonomy" id="1932"/>
    <lineage>
        <taxon>Bacteria</taxon>
        <taxon>Bacillati</taxon>
        <taxon>Actinomycetota</taxon>
        <taxon>Actinomycetes</taxon>
        <taxon>Kitasatosporales</taxon>
        <taxon>Streptomycetaceae</taxon>
        <taxon>Streptomyces</taxon>
    </lineage>
</organism>
<protein>
    <submittedName>
        <fullName evidence="3">Uncharacterized protein</fullName>
    </submittedName>
</protein>
<dbReference type="RefSeq" id="WP_161382017.1">
    <property type="nucleotide sequence ID" value="NZ_JAAIFS010000001.1"/>
</dbReference>
<gene>
    <name evidence="2" type="ORF">ACH3YB_11110</name>
    <name evidence="3" type="ORF">GUR47_07315</name>
</gene>
<sequence length="127" mass="14021">METLSFWMTVVGTVAGVVSMWIAVLERRGPRQPKEGPSKIRGFFLMAYLYFLLAVCVVPIVINIGSVWSRFDMDLSDAALAALLNGCALYIFNVLVSASRGVRVAYNVFCVTFMVLYAVIGIAVWQS</sequence>
<name>A0A6B3QEI6_STRTE</name>
<reference evidence="2 4" key="2">
    <citation type="submission" date="2024-10" db="EMBL/GenBank/DDBJ databases">
        <authorList>
            <person name="Wannawong T."/>
            <person name="Kuncharoen N."/>
            <person name="Mhuantong W."/>
        </authorList>
    </citation>
    <scope>NUCLEOTIDE SEQUENCE [LARGE SCALE GENOMIC DNA]</scope>
    <source>
        <strain evidence="2 4">CALK1-4</strain>
    </source>
</reference>
<evidence type="ECO:0000256" key="1">
    <source>
        <dbReference type="SAM" id="Phobius"/>
    </source>
</evidence>
<dbReference type="EMBL" id="JAAIFS010000001">
    <property type="protein sequence ID" value="NEV86482.1"/>
    <property type="molecule type" value="Genomic_DNA"/>
</dbReference>
<dbReference type="EMBL" id="JBIQWK010000003">
    <property type="protein sequence ID" value="MFI0572182.1"/>
    <property type="molecule type" value="Genomic_DNA"/>
</dbReference>
<keyword evidence="1" id="KW-0812">Transmembrane</keyword>
<accession>A0A6B3QEI6</accession>
<dbReference type="Proteomes" id="UP001610810">
    <property type="component" value="Unassembled WGS sequence"/>
</dbReference>
<dbReference type="AlphaFoldDB" id="A0A6B3QEI6"/>
<keyword evidence="4" id="KW-1185">Reference proteome</keyword>
<feature type="transmembrane region" description="Helical" evidence="1">
    <location>
        <begin position="104"/>
        <end position="125"/>
    </location>
</feature>
<evidence type="ECO:0000313" key="3">
    <source>
        <dbReference type="EMBL" id="NEV86482.1"/>
    </source>
</evidence>
<feature type="transmembrane region" description="Helical" evidence="1">
    <location>
        <begin position="6"/>
        <end position="25"/>
    </location>
</feature>
<feature type="transmembrane region" description="Helical" evidence="1">
    <location>
        <begin position="45"/>
        <end position="66"/>
    </location>
</feature>
<keyword evidence="1" id="KW-0472">Membrane</keyword>
<comment type="caution">
    <text evidence="3">The sequence shown here is derived from an EMBL/GenBank/DDBJ whole genome shotgun (WGS) entry which is preliminary data.</text>
</comment>
<keyword evidence="1" id="KW-1133">Transmembrane helix</keyword>
<evidence type="ECO:0000313" key="4">
    <source>
        <dbReference type="Proteomes" id="UP001610810"/>
    </source>
</evidence>
<feature type="transmembrane region" description="Helical" evidence="1">
    <location>
        <begin position="78"/>
        <end position="97"/>
    </location>
</feature>